<proteinExistence type="predicted"/>
<dbReference type="EMBL" id="MWWX01000012">
    <property type="protein sequence ID" value="OZG60920.1"/>
    <property type="molecule type" value="Genomic_DNA"/>
</dbReference>
<dbReference type="AlphaFoldDB" id="A0A261FP01"/>
<protein>
    <recommendedName>
        <fullName evidence="5">LPXTG-motif cell wall anchor domain-containing protein</fullName>
    </recommendedName>
</protein>
<evidence type="ECO:0000313" key="4">
    <source>
        <dbReference type="Proteomes" id="UP000216352"/>
    </source>
</evidence>
<feature type="signal peptide" evidence="2">
    <location>
        <begin position="1"/>
        <end position="31"/>
    </location>
</feature>
<name>A0A261FP01_9BIFI</name>
<gene>
    <name evidence="3" type="ORF">BLEM_1640</name>
</gene>
<dbReference type="Proteomes" id="UP000216352">
    <property type="component" value="Unassembled WGS sequence"/>
</dbReference>
<keyword evidence="1" id="KW-0472">Membrane</keyword>
<sequence length="679" mass="71502">MMHSKRSSLAAIIAAFAMVAAAVVAAPAAHALDAQNTDNPTFTYLGMEYTITDGENRHVTLSGVDTEADTHVLTDEVDLADTDEQYTVTDVQGNALEGIQGTLRMDSAAAAIASKALDGANLDGVDSIDLLVCGDVTINQTGFTAGEESLTLPDGRIFDHAATEAFEGTITNSTGTDVPLLVLDNGTAVNAENPITIANGGTFDTSLLGTTLEPDFTVRYRIDGTGKWQEATVTSDNFYSDNEFIVFLPTGTARDATVEFSLAELPGVKAGYITTSWENNSATFTLRTGNIGDDTLKISSTITGASTDYRFRASVTAPSSIVYIDGAYHERPFTSEDGSVRLEYDNDGKPIITLDNADITEIDSDYTYEYHSVAIYSYEDLTIRLKGESTLDVESDGLTATAIRTDGKLTIIGEDDASGTPAKLSVSFNHVAPESEDSQGGFLMANSIDVRNADLDLTLESDTTTQPIWWLASLEDVNIADSSLTLTAPTDGGAYIGVQGDTDVTLSDVDMTTRGKMNIAIIGTNITVSGQSHLDLECADNREPAAIGASKKVYFNLQGTGSVYVRGNPDTEAPSPYAVLSRNIELADGTEVTDPEQATTVPVITSQTDGSEFFSLADKDGKAVSTVTIKAKASAQPSGGEQLPATGSGTATIAAGMLVLAALGIGLALLTRRGIGTRR</sequence>
<evidence type="ECO:0000256" key="2">
    <source>
        <dbReference type="SAM" id="SignalP"/>
    </source>
</evidence>
<dbReference type="RefSeq" id="WP_072725344.1">
    <property type="nucleotide sequence ID" value="NZ_BDIS01000014.1"/>
</dbReference>
<reference evidence="3 4" key="1">
    <citation type="journal article" date="2017" name="BMC Genomics">
        <title>Comparative genomic and phylogenomic analyses of the Bifidobacteriaceae family.</title>
        <authorList>
            <person name="Lugli G.A."/>
            <person name="Milani C."/>
            <person name="Turroni F."/>
            <person name="Duranti S."/>
            <person name="Mancabelli L."/>
            <person name="Mangifesta M."/>
            <person name="Ferrario C."/>
            <person name="Modesto M."/>
            <person name="Mattarelli P."/>
            <person name="Jiri K."/>
            <person name="van Sinderen D."/>
            <person name="Ventura M."/>
        </authorList>
    </citation>
    <scope>NUCLEOTIDE SEQUENCE [LARGE SCALE GENOMIC DNA]</scope>
    <source>
        <strain evidence="3 4">DSM 28807</strain>
    </source>
</reference>
<dbReference type="InterPro" id="IPR006311">
    <property type="entry name" value="TAT_signal"/>
</dbReference>
<keyword evidence="1" id="KW-1133">Transmembrane helix</keyword>
<feature type="chain" id="PRO_5043153405" description="LPXTG-motif cell wall anchor domain-containing protein" evidence="2">
    <location>
        <begin position="32"/>
        <end position="679"/>
    </location>
</feature>
<evidence type="ECO:0008006" key="5">
    <source>
        <dbReference type="Google" id="ProtNLM"/>
    </source>
</evidence>
<keyword evidence="2" id="KW-0732">Signal</keyword>
<evidence type="ECO:0000256" key="1">
    <source>
        <dbReference type="SAM" id="Phobius"/>
    </source>
</evidence>
<keyword evidence="4" id="KW-1185">Reference proteome</keyword>
<feature type="transmembrane region" description="Helical" evidence="1">
    <location>
        <begin position="651"/>
        <end position="670"/>
    </location>
</feature>
<keyword evidence="1" id="KW-0812">Transmembrane</keyword>
<accession>A0A261FP01</accession>
<dbReference type="STRING" id="1603886.GCA_001895165_01099"/>
<comment type="caution">
    <text evidence="3">The sequence shown here is derived from an EMBL/GenBank/DDBJ whole genome shotgun (WGS) entry which is preliminary data.</text>
</comment>
<dbReference type="PROSITE" id="PS51318">
    <property type="entry name" value="TAT"/>
    <property type="match status" value="1"/>
</dbReference>
<evidence type="ECO:0000313" key="3">
    <source>
        <dbReference type="EMBL" id="OZG60920.1"/>
    </source>
</evidence>
<organism evidence="3 4">
    <name type="scientific">Bifidobacterium lemurum</name>
    <dbReference type="NCBI Taxonomy" id="1603886"/>
    <lineage>
        <taxon>Bacteria</taxon>
        <taxon>Bacillati</taxon>
        <taxon>Actinomycetota</taxon>
        <taxon>Actinomycetes</taxon>
        <taxon>Bifidobacteriales</taxon>
        <taxon>Bifidobacteriaceae</taxon>
        <taxon>Bifidobacterium</taxon>
    </lineage>
</organism>